<gene>
    <name evidence="1" type="ORF">BDN72DRAFT_845601</name>
</gene>
<evidence type="ECO:0000313" key="2">
    <source>
        <dbReference type="Proteomes" id="UP000308600"/>
    </source>
</evidence>
<keyword evidence="2" id="KW-1185">Reference proteome</keyword>
<sequence>MTATENDHTVWKKGSSITWTSHSGGKGFGVTYVPSESVLEDFFKEEFETK</sequence>
<organism evidence="1 2">
    <name type="scientific">Pluteus cervinus</name>
    <dbReference type="NCBI Taxonomy" id="181527"/>
    <lineage>
        <taxon>Eukaryota</taxon>
        <taxon>Fungi</taxon>
        <taxon>Dikarya</taxon>
        <taxon>Basidiomycota</taxon>
        <taxon>Agaricomycotina</taxon>
        <taxon>Agaricomycetes</taxon>
        <taxon>Agaricomycetidae</taxon>
        <taxon>Agaricales</taxon>
        <taxon>Pluteineae</taxon>
        <taxon>Pluteaceae</taxon>
        <taxon>Pluteus</taxon>
    </lineage>
</organism>
<dbReference type="EMBL" id="ML208437">
    <property type="protein sequence ID" value="TFK65432.1"/>
    <property type="molecule type" value="Genomic_DNA"/>
</dbReference>
<dbReference type="Proteomes" id="UP000308600">
    <property type="component" value="Unassembled WGS sequence"/>
</dbReference>
<name>A0ACD3AI43_9AGAR</name>
<proteinExistence type="predicted"/>
<evidence type="ECO:0000313" key="1">
    <source>
        <dbReference type="EMBL" id="TFK65432.1"/>
    </source>
</evidence>
<protein>
    <submittedName>
        <fullName evidence="1">Uncharacterized protein</fullName>
    </submittedName>
</protein>
<reference evidence="1 2" key="1">
    <citation type="journal article" date="2019" name="Nat. Ecol. Evol.">
        <title>Megaphylogeny resolves global patterns of mushroom evolution.</title>
        <authorList>
            <person name="Varga T."/>
            <person name="Krizsan K."/>
            <person name="Foldi C."/>
            <person name="Dima B."/>
            <person name="Sanchez-Garcia M."/>
            <person name="Sanchez-Ramirez S."/>
            <person name="Szollosi G.J."/>
            <person name="Szarkandi J.G."/>
            <person name="Papp V."/>
            <person name="Albert L."/>
            <person name="Andreopoulos W."/>
            <person name="Angelini C."/>
            <person name="Antonin V."/>
            <person name="Barry K.W."/>
            <person name="Bougher N.L."/>
            <person name="Buchanan P."/>
            <person name="Buyck B."/>
            <person name="Bense V."/>
            <person name="Catcheside P."/>
            <person name="Chovatia M."/>
            <person name="Cooper J."/>
            <person name="Damon W."/>
            <person name="Desjardin D."/>
            <person name="Finy P."/>
            <person name="Geml J."/>
            <person name="Haridas S."/>
            <person name="Hughes K."/>
            <person name="Justo A."/>
            <person name="Karasinski D."/>
            <person name="Kautmanova I."/>
            <person name="Kiss B."/>
            <person name="Kocsube S."/>
            <person name="Kotiranta H."/>
            <person name="LaButti K.M."/>
            <person name="Lechner B.E."/>
            <person name="Liimatainen K."/>
            <person name="Lipzen A."/>
            <person name="Lukacs Z."/>
            <person name="Mihaltcheva S."/>
            <person name="Morgado L.N."/>
            <person name="Niskanen T."/>
            <person name="Noordeloos M.E."/>
            <person name="Ohm R.A."/>
            <person name="Ortiz-Santana B."/>
            <person name="Ovrebo C."/>
            <person name="Racz N."/>
            <person name="Riley R."/>
            <person name="Savchenko A."/>
            <person name="Shiryaev A."/>
            <person name="Soop K."/>
            <person name="Spirin V."/>
            <person name="Szebenyi C."/>
            <person name="Tomsovsky M."/>
            <person name="Tulloss R.E."/>
            <person name="Uehling J."/>
            <person name="Grigoriev I.V."/>
            <person name="Vagvolgyi C."/>
            <person name="Papp T."/>
            <person name="Martin F.M."/>
            <person name="Miettinen O."/>
            <person name="Hibbett D.S."/>
            <person name="Nagy L.G."/>
        </authorList>
    </citation>
    <scope>NUCLEOTIDE SEQUENCE [LARGE SCALE GENOMIC DNA]</scope>
    <source>
        <strain evidence="1 2">NL-1719</strain>
    </source>
</reference>
<accession>A0ACD3AI43</accession>